<dbReference type="AlphaFoldDB" id="A0A0L6UW84"/>
<proteinExistence type="predicted"/>
<dbReference type="EMBL" id="LAVV01008446">
    <property type="protein sequence ID" value="KNZ52788.1"/>
    <property type="molecule type" value="Genomic_DNA"/>
</dbReference>
<organism evidence="1 2">
    <name type="scientific">Puccinia sorghi</name>
    <dbReference type="NCBI Taxonomy" id="27349"/>
    <lineage>
        <taxon>Eukaryota</taxon>
        <taxon>Fungi</taxon>
        <taxon>Dikarya</taxon>
        <taxon>Basidiomycota</taxon>
        <taxon>Pucciniomycotina</taxon>
        <taxon>Pucciniomycetes</taxon>
        <taxon>Pucciniales</taxon>
        <taxon>Pucciniaceae</taxon>
        <taxon>Puccinia</taxon>
    </lineage>
</organism>
<evidence type="ECO:0000313" key="1">
    <source>
        <dbReference type="EMBL" id="KNZ52788.1"/>
    </source>
</evidence>
<protein>
    <submittedName>
        <fullName evidence="1">Uncharacterized protein</fullName>
    </submittedName>
</protein>
<dbReference type="Proteomes" id="UP000037035">
    <property type="component" value="Unassembled WGS sequence"/>
</dbReference>
<comment type="caution">
    <text evidence="1">The sequence shown here is derived from an EMBL/GenBank/DDBJ whole genome shotgun (WGS) entry which is preliminary data.</text>
</comment>
<keyword evidence="2" id="KW-1185">Reference proteome</keyword>
<dbReference type="VEuPathDB" id="FungiDB:VP01_344g12"/>
<reference evidence="1 2" key="1">
    <citation type="submission" date="2015-08" db="EMBL/GenBank/DDBJ databases">
        <title>Next Generation Sequencing and Analysis of the Genome of Puccinia sorghi L Schw, the Causal Agent of Maize Common Rust.</title>
        <authorList>
            <person name="Rochi L."/>
            <person name="Burguener G."/>
            <person name="Darino M."/>
            <person name="Turjanski A."/>
            <person name="Kreff E."/>
            <person name="Dieguez M.J."/>
            <person name="Sacco F."/>
        </authorList>
    </citation>
    <scope>NUCLEOTIDE SEQUENCE [LARGE SCALE GENOMIC DNA]</scope>
    <source>
        <strain evidence="1 2">RO10H11247</strain>
    </source>
</reference>
<name>A0A0L6UW84_9BASI</name>
<dbReference type="OrthoDB" id="2505677at2759"/>
<evidence type="ECO:0000313" key="2">
    <source>
        <dbReference type="Proteomes" id="UP000037035"/>
    </source>
</evidence>
<gene>
    <name evidence="1" type="ORF">VP01_344g12</name>
</gene>
<accession>A0A0L6UW84</accession>
<sequence>MDKSPPTHKLVGNAYDRHNFLQDYCYPHFQSQEHIGFTQDTWATPNMTAFMALTAYFINEMYELQDLTQQIPNG</sequence>